<dbReference type="Gene3D" id="2.40.170.20">
    <property type="entry name" value="TonB-dependent receptor, beta-barrel domain"/>
    <property type="match status" value="1"/>
</dbReference>
<protein>
    <submittedName>
        <fullName evidence="6">TonB-linked outer membrane protein, SusC/RagA family</fullName>
    </submittedName>
</protein>
<gene>
    <name evidence="6" type="ORF">SAMN04488522_103276</name>
</gene>
<dbReference type="STRING" id="288992.SAMN04488522_103276"/>
<name>A0A1M5DKD1_9SPHI</name>
<keyword evidence="7" id="KW-1185">Reference proteome</keyword>
<dbReference type="InterPro" id="IPR036942">
    <property type="entry name" value="Beta-barrel_TonB_sf"/>
</dbReference>
<evidence type="ECO:0000313" key="6">
    <source>
        <dbReference type="EMBL" id="SHF67459.1"/>
    </source>
</evidence>
<evidence type="ECO:0000259" key="5">
    <source>
        <dbReference type="SMART" id="SM00965"/>
    </source>
</evidence>
<dbReference type="Gene3D" id="2.60.40.1120">
    <property type="entry name" value="Carboxypeptidase-like, regulatory domain"/>
    <property type="match status" value="1"/>
</dbReference>
<dbReference type="NCBIfam" id="TIGR04057">
    <property type="entry name" value="SusC_RagA_signa"/>
    <property type="match status" value="1"/>
</dbReference>
<organism evidence="6 7">
    <name type="scientific">Pedobacter caeni</name>
    <dbReference type="NCBI Taxonomy" id="288992"/>
    <lineage>
        <taxon>Bacteria</taxon>
        <taxon>Pseudomonadati</taxon>
        <taxon>Bacteroidota</taxon>
        <taxon>Sphingobacteriia</taxon>
        <taxon>Sphingobacteriales</taxon>
        <taxon>Sphingobacteriaceae</taxon>
        <taxon>Pedobacter</taxon>
    </lineage>
</organism>
<dbReference type="NCBIfam" id="TIGR04056">
    <property type="entry name" value="OMP_RagA_SusC"/>
    <property type="match status" value="1"/>
</dbReference>
<dbReference type="GO" id="GO:0009279">
    <property type="term" value="C:cell outer membrane"/>
    <property type="evidence" value="ECO:0007669"/>
    <property type="project" value="UniProtKB-SubCell"/>
</dbReference>
<dbReference type="SUPFAM" id="SSF56935">
    <property type="entry name" value="Porins"/>
    <property type="match status" value="1"/>
</dbReference>
<dbReference type="InterPro" id="IPR012910">
    <property type="entry name" value="Plug_dom"/>
</dbReference>
<evidence type="ECO:0000256" key="1">
    <source>
        <dbReference type="ARBA" id="ARBA00004442"/>
    </source>
</evidence>
<dbReference type="InterPro" id="IPR011662">
    <property type="entry name" value="Secretin/TonB_short_N"/>
</dbReference>
<dbReference type="Pfam" id="PF07715">
    <property type="entry name" value="Plug"/>
    <property type="match status" value="1"/>
</dbReference>
<evidence type="ECO:0000256" key="4">
    <source>
        <dbReference type="ARBA" id="ARBA00023237"/>
    </source>
</evidence>
<feature type="domain" description="Secretin/TonB short N-terminal" evidence="5">
    <location>
        <begin position="67"/>
        <end position="118"/>
    </location>
</feature>
<dbReference type="AlphaFoldDB" id="A0A1M5DKD1"/>
<dbReference type="SMART" id="SM00965">
    <property type="entry name" value="STN"/>
    <property type="match status" value="1"/>
</dbReference>
<dbReference type="InterPro" id="IPR023996">
    <property type="entry name" value="TonB-dep_OMP_SusC/RagA"/>
</dbReference>
<comment type="subcellular location">
    <subcellularLocation>
        <location evidence="1">Cell outer membrane</location>
    </subcellularLocation>
</comment>
<dbReference type="InterPro" id="IPR037066">
    <property type="entry name" value="Plug_dom_sf"/>
</dbReference>
<dbReference type="Proteomes" id="UP000184287">
    <property type="component" value="Unassembled WGS sequence"/>
</dbReference>
<evidence type="ECO:0000256" key="3">
    <source>
        <dbReference type="ARBA" id="ARBA00023136"/>
    </source>
</evidence>
<dbReference type="EMBL" id="FQUQ01000003">
    <property type="protein sequence ID" value="SHF67459.1"/>
    <property type="molecule type" value="Genomic_DNA"/>
</dbReference>
<dbReference type="Gene3D" id="2.170.130.10">
    <property type="entry name" value="TonB-dependent receptor, plug domain"/>
    <property type="match status" value="1"/>
</dbReference>
<evidence type="ECO:0000256" key="2">
    <source>
        <dbReference type="ARBA" id="ARBA00022448"/>
    </source>
</evidence>
<dbReference type="Pfam" id="PF13715">
    <property type="entry name" value="CarbopepD_reg_2"/>
    <property type="match status" value="1"/>
</dbReference>
<dbReference type="InterPro" id="IPR008969">
    <property type="entry name" value="CarboxyPept-like_regulatory"/>
</dbReference>
<keyword evidence="2" id="KW-0813">Transport</keyword>
<sequence length="1122" mass="125246">MNFYRTSKHGISSHVYARILLKLKLTFIILTTVILQVSATGYAQITLKEKEAPLEQIIQKIRKQSGYDFFYNAGILARAMPVTLDVQNASVEEVLELCFRDQPLSYRIEQKTIVLQSAEFRMLVNRMLMITGKVLDETGKPIPGASVRVKGANTKAVATNSEGQFRIVADPEKDVLLISYIGYKTQEIRLKGNQSQILVRMEVSETAMKDVVITGMMTRKKTSFTGATASFSGDELKMLGNQNIIQSLKTLDPSFIQIENNALGSNPNVLPTIELRGQTSISTEGLRDQFSSDPNQPLFILDGFESSLRTIIDLDMNTVASITILKDASSTAIYGSRASNGVIVIETKKPEPGKIRFSYTSDLRVEMPDLSSYNMMNAAEKLRFEKLAGRYKERNSSVDQQIRLDSLYSARLQEVEKGVNTYWLNKPIQTGFSQRHSVNASGGDQALRYDIGANIRKNNATMIGSKRDDWGANVNLSYRSGIFNISNRVYVNGSEGADSPYGKFSEWVGTNPYYRYMGSSQRYLEVVPSASYNAEGVDSHKNERIVNPAYNAGLNSFNKSSSFNVQNNFQLTADFTKSLRLQLNAQIVKNTSDSTVFVSPLNSEYENETDPTLRGSYKYQKKGELNYTINASLTYAKVFRQLHSLTAYLRTEVAQNNKNLNGYDALGFPNASNGNPAFAYGYDLGSNPNAANSLSRRNSIVASVNYSYDQRYNVDLNLNVDGSTAFGSENRYAPYYSGGLSWNINRERFMKHLTWLNGLRLRGNIGLTGNQNFGNVSQSVYKYYSSINSSGQGVSLAALGAPGLKWQKTLQTSLGLDAVLFNSKLNLQFNAYRKYTDPLVVAVTLPSSTGLYNFPFNAGVSTVKGIESTISFSPIRKPGHMVWTLGATGAMATQKYSEFNNKLTSLNTELSESNALVRYRDGYSVNDIWAVPSLGIDPGTGREVFLKKDGQQTFVYSTDDQVVVGNSRPKAEGVFSSTFYYKGFTAGIFIRYIFGRDQFNEALYAKVENISYESIRTNQDKRALYDRWQQPGDVSQFKGISISATTPKSSRFVQKENSFSGESLNLGYEIKGRRWLDHAYLSALNITAYSNDLFYTSTIRRERGINYPFARSVSMSIRATFK</sequence>
<proteinExistence type="predicted"/>
<reference evidence="7" key="1">
    <citation type="submission" date="2016-11" db="EMBL/GenBank/DDBJ databases">
        <authorList>
            <person name="Varghese N."/>
            <person name="Submissions S."/>
        </authorList>
    </citation>
    <scope>NUCLEOTIDE SEQUENCE [LARGE SCALE GENOMIC DNA]</scope>
    <source>
        <strain evidence="7">DSM 16990</strain>
    </source>
</reference>
<keyword evidence="3" id="KW-0472">Membrane</keyword>
<evidence type="ECO:0000313" key="7">
    <source>
        <dbReference type="Proteomes" id="UP000184287"/>
    </source>
</evidence>
<accession>A0A1M5DKD1</accession>
<keyword evidence="4" id="KW-0998">Cell outer membrane</keyword>
<dbReference type="SUPFAM" id="SSF49464">
    <property type="entry name" value="Carboxypeptidase regulatory domain-like"/>
    <property type="match status" value="1"/>
</dbReference>
<dbReference type="Pfam" id="PF07660">
    <property type="entry name" value="STN"/>
    <property type="match status" value="1"/>
</dbReference>
<dbReference type="InterPro" id="IPR023997">
    <property type="entry name" value="TonB-dep_OMP_SusC/RagA_CS"/>
</dbReference>